<evidence type="ECO:0000313" key="1">
    <source>
        <dbReference type="EMBL" id="KAK7028489.1"/>
    </source>
</evidence>
<name>A0AAW0BPA1_9AGAR</name>
<comment type="caution">
    <text evidence="1">The sequence shown here is derived from an EMBL/GenBank/DDBJ whole genome shotgun (WGS) entry which is preliminary data.</text>
</comment>
<keyword evidence="2" id="KW-1185">Reference proteome</keyword>
<dbReference type="EMBL" id="JAWWNJ010000028">
    <property type="protein sequence ID" value="KAK7028489.1"/>
    <property type="molecule type" value="Genomic_DNA"/>
</dbReference>
<dbReference type="AlphaFoldDB" id="A0AAW0BPA1"/>
<proteinExistence type="predicted"/>
<protein>
    <submittedName>
        <fullName evidence="1">Uncharacterized protein</fullName>
    </submittedName>
</protein>
<gene>
    <name evidence="1" type="ORF">R3P38DRAFT_3190086</name>
</gene>
<sequence>MSTAGAPCIGCRTSYRFLILVKIVPRRCALVLPNTYLPDARPYRPPACVSLPISILARHTHLNSLPSFIFSCPSCLPSYLYVHDPPPYMFLCVGPFVGIALALHYAALDASCNVLPSPIPLPISCCYRRGPCSSKLSDFRDHFSEVDHFVVVSLNALTGVRDVVVIDSSCTVQLSVHATLSFLIHTAVVDLVEDAFYPFKQHLHPRFLLKTATVPS</sequence>
<accession>A0AAW0BPA1</accession>
<reference evidence="1 2" key="1">
    <citation type="journal article" date="2024" name="J Genomics">
        <title>Draft genome sequencing and assembly of Favolaschia claudopus CIRM-BRFM 2984 isolated from oak limbs.</title>
        <authorList>
            <person name="Navarro D."/>
            <person name="Drula E."/>
            <person name="Chaduli D."/>
            <person name="Cazenave R."/>
            <person name="Ahrendt S."/>
            <person name="Wang J."/>
            <person name="Lipzen A."/>
            <person name="Daum C."/>
            <person name="Barry K."/>
            <person name="Grigoriev I.V."/>
            <person name="Favel A."/>
            <person name="Rosso M.N."/>
            <person name="Martin F."/>
        </authorList>
    </citation>
    <scope>NUCLEOTIDE SEQUENCE [LARGE SCALE GENOMIC DNA]</scope>
    <source>
        <strain evidence="1 2">CIRM-BRFM 2984</strain>
    </source>
</reference>
<dbReference type="Proteomes" id="UP001362999">
    <property type="component" value="Unassembled WGS sequence"/>
</dbReference>
<organism evidence="1 2">
    <name type="scientific">Favolaschia claudopus</name>
    <dbReference type="NCBI Taxonomy" id="2862362"/>
    <lineage>
        <taxon>Eukaryota</taxon>
        <taxon>Fungi</taxon>
        <taxon>Dikarya</taxon>
        <taxon>Basidiomycota</taxon>
        <taxon>Agaricomycotina</taxon>
        <taxon>Agaricomycetes</taxon>
        <taxon>Agaricomycetidae</taxon>
        <taxon>Agaricales</taxon>
        <taxon>Marasmiineae</taxon>
        <taxon>Mycenaceae</taxon>
        <taxon>Favolaschia</taxon>
    </lineage>
</organism>
<evidence type="ECO:0000313" key="2">
    <source>
        <dbReference type="Proteomes" id="UP001362999"/>
    </source>
</evidence>